<keyword evidence="6 8" id="KW-1133">Transmembrane helix</keyword>
<sequence>MDNRTALIALGTREYRCLAVAMVMAGFSTFSLLYSAQPLLPFFTAHFAVSPETASLAVSLATGPMAIGIIFAGWIADRLGRRPVMVFSLASAAVYGSLAGLAPSWESLLLLRCLAGIALAGVPAVAMTYISEEVVPSAISPAMGLFIAGSALGGMIGRLGAAFAAEWFGWRWGLGATGLFSAAAALVFWAYAPNSTGFVTRTQSLRSALASYRKVLRDRALLLLYAEGFLMMGAFVTVYNYVPFRLVAEPYALGGSAIGAIFLLYILGSISSTWFGRAAGKFGVRRTFWVPLTVLLAGIGATGFTPLWIIVGGIALVTGGFFGAHTIASSWVSRRAFGERGYASAVYLFSYYVGSSLLGSAGGFVWSYCGWPGIVAFCGLLCLLALAIAFVVARVPPLADPRQPKMGQQMPPG</sequence>
<keyword evidence="4" id="KW-1003">Cell membrane</keyword>
<dbReference type="GO" id="GO:0005886">
    <property type="term" value="C:plasma membrane"/>
    <property type="evidence" value="ECO:0007669"/>
    <property type="project" value="UniProtKB-SubCell"/>
</dbReference>
<dbReference type="InterPro" id="IPR020846">
    <property type="entry name" value="MFS_dom"/>
</dbReference>
<evidence type="ECO:0000256" key="3">
    <source>
        <dbReference type="ARBA" id="ARBA00022448"/>
    </source>
</evidence>
<dbReference type="EMBL" id="WISZ01000123">
    <property type="protein sequence ID" value="MQX09667.1"/>
    <property type="molecule type" value="Genomic_DNA"/>
</dbReference>
<evidence type="ECO:0000256" key="8">
    <source>
        <dbReference type="SAM" id="Phobius"/>
    </source>
</evidence>
<dbReference type="AlphaFoldDB" id="A0A844AAX5"/>
<dbReference type="PROSITE" id="PS00216">
    <property type="entry name" value="SUGAR_TRANSPORT_1"/>
    <property type="match status" value="1"/>
</dbReference>
<dbReference type="PROSITE" id="PS50850">
    <property type="entry name" value="MFS"/>
    <property type="match status" value="1"/>
</dbReference>
<name>A0A844AAX5_RHIFR</name>
<evidence type="ECO:0000256" key="1">
    <source>
        <dbReference type="ARBA" id="ARBA00004651"/>
    </source>
</evidence>
<dbReference type="Proteomes" id="UP000466694">
    <property type="component" value="Unassembled WGS sequence"/>
</dbReference>
<dbReference type="RefSeq" id="WP_037435034.1">
    <property type="nucleotide sequence ID" value="NZ_BJNI01000085.1"/>
</dbReference>
<keyword evidence="7 8" id="KW-0472">Membrane</keyword>
<feature type="transmembrane region" description="Helical" evidence="8">
    <location>
        <begin position="170"/>
        <end position="192"/>
    </location>
</feature>
<feature type="transmembrane region" description="Helical" evidence="8">
    <location>
        <begin position="83"/>
        <end position="103"/>
    </location>
</feature>
<proteinExistence type="inferred from homology"/>
<evidence type="ECO:0000313" key="11">
    <source>
        <dbReference type="Proteomes" id="UP000466694"/>
    </source>
</evidence>
<dbReference type="InterPro" id="IPR036259">
    <property type="entry name" value="MFS_trans_sf"/>
</dbReference>
<evidence type="ECO:0000259" key="9">
    <source>
        <dbReference type="PROSITE" id="PS50850"/>
    </source>
</evidence>
<comment type="similarity">
    <text evidence="2">Belongs to the major facilitator superfamily.</text>
</comment>
<comment type="subcellular location">
    <subcellularLocation>
        <location evidence="1">Cell membrane</location>
        <topology evidence="1">Multi-pass membrane protein</topology>
    </subcellularLocation>
</comment>
<comment type="caution">
    <text evidence="10">The sequence shown here is derived from an EMBL/GenBank/DDBJ whole genome shotgun (WGS) entry which is preliminary data.</text>
</comment>
<dbReference type="Pfam" id="PF07690">
    <property type="entry name" value="MFS_1"/>
    <property type="match status" value="1"/>
</dbReference>
<dbReference type="SUPFAM" id="SSF103473">
    <property type="entry name" value="MFS general substrate transporter"/>
    <property type="match status" value="1"/>
</dbReference>
<feature type="transmembrane region" description="Helical" evidence="8">
    <location>
        <begin position="17"/>
        <end position="36"/>
    </location>
</feature>
<feature type="domain" description="Major facilitator superfamily (MFS) profile" evidence="9">
    <location>
        <begin position="14"/>
        <end position="397"/>
    </location>
</feature>
<keyword evidence="5 8" id="KW-0812">Transmembrane</keyword>
<dbReference type="CDD" id="cd17324">
    <property type="entry name" value="MFS_NepI_like"/>
    <property type="match status" value="1"/>
</dbReference>
<feature type="transmembrane region" description="Helical" evidence="8">
    <location>
        <begin position="109"/>
        <end position="130"/>
    </location>
</feature>
<feature type="transmembrane region" description="Helical" evidence="8">
    <location>
        <begin position="56"/>
        <end position="76"/>
    </location>
</feature>
<feature type="transmembrane region" description="Helical" evidence="8">
    <location>
        <begin position="314"/>
        <end position="333"/>
    </location>
</feature>
<dbReference type="PANTHER" id="PTHR43271">
    <property type="entry name" value="BLL2771 PROTEIN"/>
    <property type="match status" value="1"/>
</dbReference>
<evidence type="ECO:0000256" key="6">
    <source>
        <dbReference type="ARBA" id="ARBA00022989"/>
    </source>
</evidence>
<feature type="transmembrane region" description="Helical" evidence="8">
    <location>
        <begin position="220"/>
        <end position="239"/>
    </location>
</feature>
<accession>A0A844AAX5</accession>
<feature type="transmembrane region" description="Helical" evidence="8">
    <location>
        <begin position="288"/>
        <end position="308"/>
    </location>
</feature>
<evidence type="ECO:0000313" key="10">
    <source>
        <dbReference type="EMBL" id="MQX09667.1"/>
    </source>
</evidence>
<feature type="transmembrane region" description="Helical" evidence="8">
    <location>
        <begin position="142"/>
        <end position="164"/>
    </location>
</feature>
<evidence type="ECO:0000256" key="5">
    <source>
        <dbReference type="ARBA" id="ARBA00022692"/>
    </source>
</evidence>
<organism evidence="10 11">
    <name type="scientific">Rhizobium fredii</name>
    <name type="common">Sinorhizobium fredii</name>
    <dbReference type="NCBI Taxonomy" id="380"/>
    <lineage>
        <taxon>Bacteria</taxon>
        <taxon>Pseudomonadati</taxon>
        <taxon>Pseudomonadota</taxon>
        <taxon>Alphaproteobacteria</taxon>
        <taxon>Hyphomicrobiales</taxon>
        <taxon>Rhizobiaceae</taxon>
        <taxon>Sinorhizobium/Ensifer group</taxon>
        <taxon>Sinorhizobium</taxon>
    </lineage>
</organism>
<feature type="transmembrane region" description="Helical" evidence="8">
    <location>
        <begin position="374"/>
        <end position="395"/>
    </location>
</feature>
<dbReference type="InterPro" id="IPR005829">
    <property type="entry name" value="Sugar_transporter_CS"/>
</dbReference>
<protein>
    <submittedName>
        <fullName evidence="10">MFS transporter</fullName>
    </submittedName>
</protein>
<dbReference type="GO" id="GO:0022857">
    <property type="term" value="F:transmembrane transporter activity"/>
    <property type="evidence" value="ECO:0007669"/>
    <property type="project" value="InterPro"/>
</dbReference>
<dbReference type="PANTHER" id="PTHR43271:SF1">
    <property type="entry name" value="INNER MEMBRANE TRANSPORT PROTEIN YNFM"/>
    <property type="match status" value="1"/>
</dbReference>
<keyword evidence="3" id="KW-0813">Transport</keyword>
<evidence type="ECO:0000256" key="4">
    <source>
        <dbReference type="ARBA" id="ARBA00022475"/>
    </source>
</evidence>
<evidence type="ECO:0000256" key="7">
    <source>
        <dbReference type="ARBA" id="ARBA00023136"/>
    </source>
</evidence>
<gene>
    <name evidence="10" type="ORF">GHK48_15640</name>
</gene>
<dbReference type="Gene3D" id="1.20.1250.20">
    <property type="entry name" value="MFS general substrate transporter like domains"/>
    <property type="match status" value="1"/>
</dbReference>
<reference evidence="10 11" key="1">
    <citation type="journal article" date="2013" name="Genome Biol.">
        <title>Comparative genomics of the core and accessory genomes of 48 Sinorhizobium strains comprising five genospecies.</title>
        <authorList>
            <person name="Sugawara M."/>
            <person name="Epstein B."/>
            <person name="Badgley B.D."/>
            <person name="Unno T."/>
            <person name="Xu L."/>
            <person name="Reese J."/>
            <person name="Gyaneshwar P."/>
            <person name="Denny R."/>
            <person name="Mudge J."/>
            <person name="Bharti A.K."/>
            <person name="Farmer A.D."/>
            <person name="May G.D."/>
            <person name="Woodward J.E."/>
            <person name="Medigue C."/>
            <person name="Vallenet D."/>
            <person name="Lajus A."/>
            <person name="Rouy Z."/>
            <person name="Martinez-Vaz B."/>
            <person name="Tiffin P."/>
            <person name="Young N.D."/>
            <person name="Sadowsky M.J."/>
        </authorList>
    </citation>
    <scope>NUCLEOTIDE SEQUENCE [LARGE SCALE GENOMIC DNA]</scope>
    <source>
        <strain evidence="10 11">USDA205</strain>
    </source>
</reference>
<feature type="transmembrane region" description="Helical" evidence="8">
    <location>
        <begin position="345"/>
        <end position="368"/>
    </location>
</feature>
<feature type="transmembrane region" description="Helical" evidence="8">
    <location>
        <begin position="251"/>
        <end position="276"/>
    </location>
</feature>
<dbReference type="InterPro" id="IPR011701">
    <property type="entry name" value="MFS"/>
</dbReference>
<evidence type="ECO:0000256" key="2">
    <source>
        <dbReference type="ARBA" id="ARBA00008335"/>
    </source>
</evidence>